<evidence type="ECO:0000313" key="7">
    <source>
        <dbReference type="Proteomes" id="UP000011586"/>
    </source>
</evidence>
<evidence type="ECO:0000313" key="6">
    <source>
        <dbReference type="EMBL" id="ELZ42401.1"/>
    </source>
</evidence>
<dbReference type="SMART" id="SM00382">
    <property type="entry name" value="AAA"/>
    <property type="match status" value="1"/>
</dbReference>
<proteinExistence type="inferred from homology"/>
<dbReference type="AlphaFoldDB" id="M0E3Q3"/>
<keyword evidence="3" id="KW-0547">Nucleotide-binding</keyword>
<keyword evidence="7" id="KW-1185">Reference proteome</keyword>
<dbReference type="PROSITE" id="PS50893">
    <property type="entry name" value="ABC_TRANSPORTER_2"/>
    <property type="match status" value="1"/>
</dbReference>
<evidence type="ECO:0000256" key="4">
    <source>
        <dbReference type="ARBA" id="ARBA00022840"/>
    </source>
</evidence>
<dbReference type="GO" id="GO:0005524">
    <property type="term" value="F:ATP binding"/>
    <property type="evidence" value="ECO:0007669"/>
    <property type="project" value="UniProtKB-KW"/>
</dbReference>
<evidence type="ECO:0000256" key="3">
    <source>
        <dbReference type="ARBA" id="ARBA00022741"/>
    </source>
</evidence>
<dbReference type="CDD" id="cd03230">
    <property type="entry name" value="ABC_DR_subfamily_A"/>
    <property type="match status" value="1"/>
</dbReference>
<dbReference type="OrthoDB" id="87732at2157"/>
<comment type="similarity">
    <text evidence="1">Belongs to the ABC transporter superfamily.</text>
</comment>
<dbReference type="Gene3D" id="3.40.50.300">
    <property type="entry name" value="P-loop containing nucleotide triphosphate hydrolases"/>
    <property type="match status" value="1"/>
</dbReference>
<dbReference type="InterPro" id="IPR003439">
    <property type="entry name" value="ABC_transporter-like_ATP-bd"/>
</dbReference>
<dbReference type="PANTHER" id="PTHR42711">
    <property type="entry name" value="ABC TRANSPORTER ATP-BINDING PROTEIN"/>
    <property type="match status" value="1"/>
</dbReference>
<sequence length="317" mass="34017">MTEPAIDTEGLTKRFGGVKAVDGLDLTVESGEIFGFLGPNGAGKSTTINMLLDFVSPTAGTASMLGLDVSAERKQLHRRIGVVPENYGLYERLSGRRHVELAVEFKNTDDNPDELLERVGLSPDDAGRPAGEYSTGMSQRLALAVALVGSPELLILDEPTSGLDPNGARELRELIQAENERGAAVFFSSHILEQVEAVADRIGIIDDGRFVATDSIEQLREGLDGGARVTLQVGREPEAQLGDLPNVRDIEVTDGAVCGTCLEPDAKLTFIDRVRETTTVTDVRIEESSLEDMFASYTTDTENDEHTEAAVIGGAEA</sequence>
<dbReference type="Proteomes" id="UP000011586">
    <property type="component" value="Unassembled WGS sequence"/>
</dbReference>
<organism evidence="6 7">
    <name type="scientific">Halorubrum californiense DSM 19288</name>
    <dbReference type="NCBI Taxonomy" id="1227465"/>
    <lineage>
        <taxon>Archaea</taxon>
        <taxon>Methanobacteriati</taxon>
        <taxon>Methanobacteriota</taxon>
        <taxon>Stenosarchaea group</taxon>
        <taxon>Halobacteria</taxon>
        <taxon>Halobacteriales</taxon>
        <taxon>Haloferacaceae</taxon>
        <taxon>Halorubrum</taxon>
    </lineage>
</organism>
<dbReference type="STRING" id="1227465.C463_10825"/>
<gene>
    <name evidence="6" type="ORF">C463_10825</name>
</gene>
<dbReference type="RefSeq" id="WP_008443580.1">
    <property type="nucleotide sequence ID" value="NZ_AOJK01000053.1"/>
</dbReference>
<reference evidence="6 7" key="1">
    <citation type="journal article" date="2014" name="PLoS Genet.">
        <title>Phylogenetically driven sequencing of extremely halophilic archaea reveals strategies for static and dynamic osmo-response.</title>
        <authorList>
            <person name="Becker E.A."/>
            <person name="Seitzer P.M."/>
            <person name="Tritt A."/>
            <person name="Larsen D."/>
            <person name="Krusor M."/>
            <person name="Yao A.I."/>
            <person name="Wu D."/>
            <person name="Madern D."/>
            <person name="Eisen J.A."/>
            <person name="Darling A.E."/>
            <person name="Facciotti M.T."/>
        </authorList>
    </citation>
    <scope>NUCLEOTIDE SEQUENCE [LARGE SCALE GENOMIC DNA]</scope>
    <source>
        <strain evidence="6 7">DSM 19288</strain>
    </source>
</reference>
<feature type="domain" description="ABC transporter" evidence="5">
    <location>
        <begin position="6"/>
        <end position="232"/>
    </location>
</feature>
<evidence type="ECO:0000256" key="2">
    <source>
        <dbReference type="ARBA" id="ARBA00022448"/>
    </source>
</evidence>
<keyword evidence="2" id="KW-0813">Transport</keyword>
<evidence type="ECO:0000256" key="1">
    <source>
        <dbReference type="ARBA" id="ARBA00005417"/>
    </source>
</evidence>
<dbReference type="InterPro" id="IPR027417">
    <property type="entry name" value="P-loop_NTPase"/>
</dbReference>
<keyword evidence="4" id="KW-0067">ATP-binding</keyword>
<dbReference type="Pfam" id="PF00005">
    <property type="entry name" value="ABC_tran"/>
    <property type="match status" value="1"/>
</dbReference>
<dbReference type="InterPro" id="IPR003593">
    <property type="entry name" value="AAA+_ATPase"/>
</dbReference>
<dbReference type="EMBL" id="AOJK01000053">
    <property type="protein sequence ID" value="ELZ42401.1"/>
    <property type="molecule type" value="Genomic_DNA"/>
</dbReference>
<evidence type="ECO:0000259" key="5">
    <source>
        <dbReference type="PROSITE" id="PS50893"/>
    </source>
</evidence>
<accession>M0E3Q3</accession>
<dbReference type="GO" id="GO:0016887">
    <property type="term" value="F:ATP hydrolysis activity"/>
    <property type="evidence" value="ECO:0007669"/>
    <property type="project" value="InterPro"/>
</dbReference>
<name>M0E3Q3_9EURY</name>
<dbReference type="PANTHER" id="PTHR42711:SF5">
    <property type="entry name" value="ABC TRANSPORTER ATP-BINDING PROTEIN NATA"/>
    <property type="match status" value="1"/>
</dbReference>
<comment type="caution">
    <text evidence="6">The sequence shown here is derived from an EMBL/GenBank/DDBJ whole genome shotgun (WGS) entry which is preliminary data.</text>
</comment>
<protein>
    <submittedName>
        <fullName evidence="6">ABC transporter</fullName>
    </submittedName>
</protein>
<dbReference type="PATRIC" id="fig|1227465.4.peg.2118"/>
<dbReference type="SUPFAM" id="SSF52540">
    <property type="entry name" value="P-loop containing nucleoside triphosphate hydrolases"/>
    <property type="match status" value="1"/>
</dbReference>
<dbReference type="InterPro" id="IPR050763">
    <property type="entry name" value="ABC_transporter_ATP-binding"/>
</dbReference>